<evidence type="ECO:0000259" key="4">
    <source>
        <dbReference type="Pfam" id="PF08545"/>
    </source>
</evidence>
<evidence type="ECO:0000256" key="2">
    <source>
        <dbReference type="ARBA" id="ARBA00023315"/>
    </source>
</evidence>
<sequence>MKVKVTGVGLYLPPKIETAKDIASKIGRPVGWIIEKSGVSERRVSEIDVDQMGAIAGKEALRDGGKPDLIINGSGVPKQTIPDTSTFYQRELGFEGIPSFSVHCTCLSFITALNTAASLIHSGSYNRILIISSDRGTRGRNFDEPESASLLGDGAAAVVIEQSLANESSEFIYFDMKTFPSCANLTEVRGGGTNKHPQDPETTLSDNLFTMDGPAVYKIARKEVYRMMLKTMKTTGLKREDVDWVIPHQASGKAVDAYISTGGFAKEKVVSIISEFGNCVAASVPMAFATAVQDGRIKRGDLLLFIGTGAGLSAACVLIKY</sequence>
<dbReference type="AlphaFoldDB" id="A0A382I6Z1"/>
<keyword evidence="2" id="KW-0012">Acyltransferase</keyword>
<dbReference type="PANTHER" id="PTHR34069:SF2">
    <property type="entry name" value="BETA-KETOACYL-[ACYL-CARRIER-PROTEIN] SYNTHASE III"/>
    <property type="match status" value="1"/>
</dbReference>
<evidence type="ECO:0000259" key="3">
    <source>
        <dbReference type="Pfam" id="PF08541"/>
    </source>
</evidence>
<feature type="domain" description="Beta-ketoacyl-[acyl-carrier-protein] synthase III C-terminal" evidence="3">
    <location>
        <begin position="233"/>
        <end position="321"/>
    </location>
</feature>
<organism evidence="5">
    <name type="scientific">marine metagenome</name>
    <dbReference type="NCBI Taxonomy" id="408172"/>
    <lineage>
        <taxon>unclassified sequences</taxon>
        <taxon>metagenomes</taxon>
        <taxon>ecological metagenomes</taxon>
    </lineage>
</organism>
<dbReference type="EMBL" id="UINC01065586">
    <property type="protein sequence ID" value="SVB95410.1"/>
    <property type="molecule type" value="Genomic_DNA"/>
</dbReference>
<dbReference type="InterPro" id="IPR013751">
    <property type="entry name" value="ACP_syn_III_N"/>
</dbReference>
<dbReference type="InterPro" id="IPR016039">
    <property type="entry name" value="Thiolase-like"/>
</dbReference>
<reference evidence="5" key="1">
    <citation type="submission" date="2018-05" db="EMBL/GenBank/DDBJ databases">
        <authorList>
            <person name="Lanie J.A."/>
            <person name="Ng W.-L."/>
            <person name="Kazmierczak K.M."/>
            <person name="Andrzejewski T.M."/>
            <person name="Davidsen T.M."/>
            <person name="Wayne K.J."/>
            <person name="Tettelin H."/>
            <person name="Glass J.I."/>
            <person name="Rusch D."/>
            <person name="Podicherti R."/>
            <person name="Tsui H.-C.T."/>
            <person name="Winkler M.E."/>
        </authorList>
    </citation>
    <scope>NUCLEOTIDE SEQUENCE</scope>
</reference>
<proteinExistence type="predicted"/>
<evidence type="ECO:0000256" key="1">
    <source>
        <dbReference type="ARBA" id="ARBA00022679"/>
    </source>
</evidence>
<dbReference type="GO" id="GO:0006633">
    <property type="term" value="P:fatty acid biosynthetic process"/>
    <property type="evidence" value="ECO:0007669"/>
    <property type="project" value="InterPro"/>
</dbReference>
<dbReference type="GO" id="GO:0004315">
    <property type="term" value="F:3-oxoacyl-[acyl-carrier-protein] synthase activity"/>
    <property type="evidence" value="ECO:0007669"/>
    <property type="project" value="InterPro"/>
</dbReference>
<keyword evidence="1" id="KW-0808">Transferase</keyword>
<dbReference type="PANTHER" id="PTHR34069">
    <property type="entry name" value="3-OXOACYL-[ACYL-CARRIER-PROTEIN] SYNTHASE 3"/>
    <property type="match status" value="1"/>
</dbReference>
<dbReference type="GO" id="GO:0044550">
    <property type="term" value="P:secondary metabolite biosynthetic process"/>
    <property type="evidence" value="ECO:0007669"/>
    <property type="project" value="TreeGrafter"/>
</dbReference>
<evidence type="ECO:0000313" key="5">
    <source>
        <dbReference type="EMBL" id="SVB95410.1"/>
    </source>
</evidence>
<dbReference type="SUPFAM" id="SSF53901">
    <property type="entry name" value="Thiolase-like"/>
    <property type="match status" value="1"/>
</dbReference>
<accession>A0A382I6Z1</accession>
<dbReference type="InterPro" id="IPR013747">
    <property type="entry name" value="ACP_syn_III_C"/>
</dbReference>
<dbReference type="Pfam" id="PF08541">
    <property type="entry name" value="ACP_syn_III_C"/>
    <property type="match status" value="1"/>
</dbReference>
<dbReference type="Pfam" id="PF08545">
    <property type="entry name" value="ACP_syn_III"/>
    <property type="match status" value="1"/>
</dbReference>
<dbReference type="Gene3D" id="3.40.47.10">
    <property type="match status" value="1"/>
</dbReference>
<name>A0A382I6Z1_9ZZZZ</name>
<evidence type="ECO:0008006" key="6">
    <source>
        <dbReference type="Google" id="ProtNLM"/>
    </source>
</evidence>
<feature type="domain" description="Beta-ketoacyl-[acyl-carrier-protein] synthase III N-terminal" evidence="4">
    <location>
        <begin position="102"/>
        <end position="178"/>
    </location>
</feature>
<gene>
    <name evidence="5" type="ORF">METZ01_LOCUS248264</name>
</gene>
<dbReference type="CDD" id="cd00830">
    <property type="entry name" value="KAS_III"/>
    <property type="match status" value="1"/>
</dbReference>
<protein>
    <recommendedName>
        <fullName evidence="6">Beta-ketoacyl-[acyl-carrier-protein] synthase III C-terminal domain-containing protein</fullName>
    </recommendedName>
</protein>